<protein>
    <submittedName>
        <fullName evidence="9">Beta-1,3-glucan recognition protein 3</fullName>
    </submittedName>
</protein>
<comment type="caution">
    <text evidence="9">The sequence shown here is derived from an EMBL/GenBank/DDBJ whole genome shotgun (WGS) entry which is preliminary data.</text>
</comment>
<feature type="non-terminal residue" evidence="9">
    <location>
        <position position="1"/>
    </location>
</feature>
<sequence>DGYSLMAFHGNLNVEMEGLEAGQWARDITKAKNGQWVFRDRNAELKIGDTIYFWTYVIKNGLGYRQDNGEWTVTGYVDEEGKEIDTNKLPPPTEAPTQRPGPGPQTPRPTQAPSCQTSQTAVMGLNGVCKGSLIFSEEFNRNNLKELTNWEAESKFPEEPDYPFNVYMTEGTMKFEDSSLVISPILLEDYKYEGFIHECTGAVDTSECKRRADGAYILPPVMTGKVTTKHKFSFKFGRVEIRAKLPAGSWLVPELNLEPLENVYGTRRYESGLIRVAFAKGNDVYAKKLYGGPVLSDTDPYRTLRYFYADGLQLLVDGEQYGVVSPDEGFHTSARENAVPHAANWLKGSVMAPLDQMFYLSLGLRVGGIHDFQDENDKPWRNKGNKATVSFYNAKDSWFPTWYDSNLKVDYVRVYAL</sequence>
<dbReference type="InterPro" id="IPR000757">
    <property type="entry name" value="Beta-glucanase-like"/>
</dbReference>
<feature type="compositionally biased region" description="Pro residues" evidence="6">
    <location>
        <begin position="89"/>
        <end position="107"/>
    </location>
</feature>
<keyword evidence="5" id="KW-0325">Glycoprotein</keyword>
<evidence type="ECO:0000256" key="4">
    <source>
        <dbReference type="ARBA" id="ARBA00022859"/>
    </source>
</evidence>
<evidence type="ECO:0000313" key="9">
    <source>
        <dbReference type="EMBL" id="KOB76198.1"/>
    </source>
</evidence>
<organism evidence="9 10">
    <name type="scientific">Operophtera brumata</name>
    <name type="common">Winter moth</name>
    <name type="synonym">Phalaena brumata</name>
    <dbReference type="NCBI Taxonomy" id="104452"/>
    <lineage>
        <taxon>Eukaryota</taxon>
        <taxon>Metazoa</taxon>
        <taxon>Ecdysozoa</taxon>
        <taxon>Arthropoda</taxon>
        <taxon>Hexapoda</taxon>
        <taxon>Insecta</taxon>
        <taxon>Pterygota</taxon>
        <taxon>Neoptera</taxon>
        <taxon>Endopterygota</taxon>
        <taxon>Lepidoptera</taxon>
        <taxon>Glossata</taxon>
        <taxon>Ditrysia</taxon>
        <taxon>Geometroidea</taxon>
        <taxon>Geometridae</taxon>
        <taxon>Larentiinae</taxon>
        <taxon>Operophtera</taxon>
    </lineage>
</organism>
<reference evidence="9 10" key="1">
    <citation type="journal article" date="2015" name="Genome Biol. Evol.">
        <title>The genome of winter moth (Operophtera brumata) provides a genomic perspective on sexual dimorphism and phenology.</title>
        <authorList>
            <person name="Derks M.F."/>
            <person name="Smit S."/>
            <person name="Salis L."/>
            <person name="Schijlen E."/>
            <person name="Bossers A."/>
            <person name="Mateman C."/>
            <person name="Pijl A.S."/>
            <person name="de Ridder D."/>
            <person name="Groenen M.A."/>
            <person name="Visser M.E."/>
            <person name="Megens H.J."/>
        </authorList>
    </citation>
    <scope>NUCLEOTIDE SEQUENCE [LARGE SCALE GENOMIC DNA]</scope>
    <source>
        <strain evidence="9">WM2013NL</strain>
        <tissue evidence="9">Head and thorax</tissue>
    </source>
</reference>
<dbReference type="AlphaFoldDB" id="A0A0L7LKY4"/>
<gene>
    <name evidence="9" type="ORF">OBRU01_06201</name>
</gene>
<dbReference type="InterPro" id="IPR043030">
    <property type="entry name" value="BGBP_N_sf"/>
</dbReference>
<dbReference type="InterPro" id="IPR013320">
    <property type="entry name" value="ConA-like_dom_sf"/>
</dbReference>
<dbReference type="InterPro" id="IPR031756">
    <property type="entry name" value="BGBP_N"/>
</dbReference>
<dbReference type="SUPFAM" id="SSF49899">
    <property type="entry name" value="Concanavalin A-like lectins/glucanases"/>
    <property type="match status" value="1"/>
</dbReference>
<keyword evidence="2" id="KW-0399">Innate immunity</keyword>
<evidence type="ECO:0000256" key="6">
    <source>
        <dbReference type="SAM" id="MobiDB-lite"/>
    </source>
</evidence>
<evidence type="ECO:0000313" key="10">
    <source>
        <dbReference type="Proteomes" id="UP000037510"/>
    </source>
</evidence>
<dbReference type="EMBL" id="JTDY01000692">
    <property type="protein sequence ID" value="KOB76198.1"/>
    <property type="molecule type" value="Genomic_DNA"/>
</dbReference>
<feature type="domain" description="CBM39" evidence="8">
    <location>
        <begin position="1"/>
        <end position="78"/>
    </location>
</feature>
<dbReference type="STRING" id="104452.A0A0L7LKY4"/>
<dbReference type="PROSITE" id="PS51762">
    <property type="entry name" value="GH16_2"/>
    <property type="match status" value="1"/>
</dbReference>
<comment type="similarity">
    <text evidence="1">Belongs to the insect beta-1,3-glucan binding protein family.</text>
</comment>
<dbReference type="CDD" id="cd02179">
    <property type="entry name" value="GH16_beta_GRP"/>
    <property type="match status" value="1"/>
</dbReference>
<dbReference type="InterPro" id="IPR050546">
    <property type="entry name" value="Glycosyl_Hydrlase_16"/>
</dbReference>
<evidence type="ECO:0000256" key="5">
    <source>
        <dbReference type="ARBA" id="ARBA00023180"/>
    </source>
</evidence>
<dbReference type="GO" id="GO:0045087">
    <property type="term" value="P:innate immune response"/>
    <property type="evidence" value="ECO:0007669"/>
    <property type="project" value="UniProtKB-KW"/>
</dbReference>
<name>A0A0L7LKY4_OPEBR</name>
<evidence type="ECO:0000259" key="7">
    <source>
        <dbReference type="PROSITE" id="PS51762"/>
    </source>
</evidence>
<evidence type="ECO:0000259" key="8">
    <source>
        <dbReference type="PROSITE" id="PS51969"/>
    </source>
</evidence>
<dbReference type="Gene3D" id="2.60.40.2140">
    <property type="entry name" value="Beta-1,3-glucan-recognition protein, N-terminal domain"/>
    <property type="match status" value="1"/>
</dbReference>
<evidence type="ECO:0000256" key="2">
    <source>
        <dbReference type="ARBA" id="ARBA00022588"/>
    </source>
</evidence>
<dbReference type="Pfam" id="PF15886">
    <property type="entry name" value="CBM39"/>
    <property type="match status" value="1"/>
</dbReference>
<dbReference type="Gene3D" id="2.60.120.200">
    <property type="match status" value="1"/>
</dbReference>
<dbReference type="PANTHER" id="PTHR10963">
    <property type="entry name" value="GLYCOSYL HYDROLASE-RELATED"/>
    <property type="match status" value="1"/>
</dbReference>
<evidence type="ECO:0000256" key="3">
    <source>
        <dbReference type="ARBA" id="ARBA00022729"/>
    </source>
</evidence>
<dbReference type="InterPro" id="IPR035806">
    <property type="entry name" value="GH16_GRP_C"/>
</dbReference>
<accession>A0A0L7LKY4</accession>
<dbReference type="GO" id="GO:0030246">
    <property type="term" value="F:carbohydrate binding"/>
    <property type="evidence" value="ECO:0007669"/>
    <property type="project" value="InterPro"/>
</dbReference>
<dbReference type="PANTHER" id="PTHR10963:SF60">
    <property type="entry name" value="GRAM-NEGATIVE BACTERIA-BINDING PROTEIN 1-RELATED"/>
    <property type="match status" value="1"/>
</dbReference>
<keyword evidence="4" id="KW-0391">Immunity</keyword>
<dbReference type="GO" id="GO:0005975">
    <property type="term" value="P:carbohydrate metabolic process"/>
    <property type="evidence" value="ECO:0007669"/>
    <property type="project" value="InterPro"/>
</dbReference>
<evidence type="ECO:0000256" key="1">
    <source>
        <dbReference type="ARBA" id="ARBA00008781"/>
    </source>
</evidence>
<keyword evidence="3" id="KW-0732">Signal</keyword>
<keyword evidence="10" id="KW-1185">Reference proteome</keyword>
<feature type="domain" description="GH16" evidence="7">
    <location>
        <begin position="84"/>
        <end position="417"/>
    </location>
</feature>
<dbReference type="GO" id="GO:0004553">
    <property type="term" value="F:hydrolase activity, hydrolyzing O-glycosyl compounds"/>
    <property type="evidence" value="ECO:0007669"/>
    <property type="project" value="InterPro"/>
</dbReference>
<dbReference type="PROSITE" id="PS51969">
    <property type="entry name" value="CBM39"/>
    <property type="match status" value="1"/>
</dbReference>
<dbReference type="Proteomes" id="UP000037510">
    <property type="component" value="Unassembled WGS sequence"/>
</dbReference>
<proteinExistence type="inferred from homology"/>
<feature type="region of interest" description="Disordered" evidence="6">
    <location>
        <begin position="79"/>
        <end position="115"/>
    </location>
</feature>